<evidence type="ECO:0000313" key="2">
    <source>
        <dbReference type="Proteomes" id="UP000492821"/>
    </source>
</evidence>
<evidence type="ECO:0000313" key="3">
    <source>
        <dbReference type="WBParaSite" id="Pan_g19581.t1"/>
    </source>
</evidence>
<accession>A0A7E4ZVE4</accession>
<reference evidence="2" key="1">
    <citation type="journal article" date="2013" name="Genetics">
        <title>The draft genome and transcriptome of Panagrellus redivivus are shaped by the harsh demands of a free-living lifestyle.</title>
        <authorList>
            <person name="Srinivasan J."/>
            <person name="Dillman A.R."/>
            <person name="Macchietto M.G."/>
            <person name="Heikkinen L."/>
            <person name="Lakso M."/>
            <person name="Fracchia K.M."/>
            <person name="Antoshechkin I."/>
            <person name="Mortazavi A."/>
            <person name="Wong G."/>
            <person name="Sternberg P.W."/>
        </authorList>
    </citation>
    <scope>NUCLEOTIDE SEQUENCE [LARGE SCALE GENOMIC DNA]</scope>
    <source>
        <strain evidence="2">MT8872</strain>
    </source>
</reference>
<keyword evidence="2" id="KW-1185">Reference proteome</keyword>
<feature type="region of interest" description="Disordered" evidence="1">
    <location>
        <begin position="119"/>
        <end position="143"/>
    </location>
</feature>
<sequence length="179" mass="20506">MAILKRRALSVKMPMACRADASVYVNDVKEGVLHSYIRHYRQWEAAVPQLRSVKSQLPSDIQQLIDDIGSSKQQTMNRATAEYQLSQALEKAENEVKRSLQMAQDVIFNFLQKHLTSTTSTSIDQNRRGQRQTKVTIPGSRGPRTLVLGSYDLPSSTRTSTSYITTMYFEKPQRKRRHM</sequence>
<protein>
    <submittedName>
        <fullName evidence="3">BLOC-1-related complex subunit 5</fullName>
    </submittedName>
</protein>
<dbReference type="AlphaFoldDB" id="A0A7E4ZVE4"/>
<organism evidence="2 3">
    <name type="scientific">Panagrellus redivivus</name>
    <name type="common">Microworm</name>
    <dbReference type="NCBI Taxonomy" id="6233"/>
    <lineage>
        <taxon>Eukaryota</taxon>
        <taxon>Metazoa</taxon>
        <taxon>Ecdysozoa</taxon>
        <taxon>Nematoda</taxon>
        <taxon>Chromadorea</taxon>
        <taxon>Rhabditida</taxon>
        <taxon>Tylenchina</taxon>
        <taxon>Panagrolaimomorpha</taxon>
        <taxon>Panagrolaimoidea</taxon>
        <taxon>Panagrolaimidae</taxon>
        <taxon>Panagrellus</taxon>
    </lineage>
</organism>
<reference evidence="3" key="2">
    <citation type="submission" date="2020-10" db="UniProtKB">
        <authorList>
            <consortium name="WormBaseParasite"/>
        </authorList>
    </citation>
    <scope>IDENTIFICATION</scope>
</reference>
<dbReference type="WBParaSite" id="Pan_g19581.t1">
    <property type="protein sequence ID" value="Pan_g19581.t1"/>
    <property type="gene ID" value="Pan_g19581"/>
</dbReference>
<name>A0A7E4ZVE4_PANRE</name>
<proteinExistence type="predicted"/>
<dbReference type="Proteomes" id="UP000492821">
    <property type="component" value="Unassembled WGS sequence"/>
</dbReference>
<evidence type="ECO:0000256" key="1">
    <source>
        <dbReference type="SAM" id="MobiDB-lite"/>
    </source>
</evidence>